<organism evidence="1 2">
    <name type="scientific">Halalkalibacter akibai (strain ATCC 43226 / DSM 21942 / CIP 109018 / JCM 9157 / 1139)</name>
    <name type="common">Bacillus akibai</name>
    <dbReference type="NCBI Taxonomy" id="1236973"/>
    <lineage>
        <taxon>Bacteria</taxon>
        <taxon>Bacillati</taxon>
        <taxon>Bacillota</taxon>
        <taxon>Bacilli</taxon>
        <taxon>Bacillales</taxon>
        <taxon>Bacillaceae</taxon>
        <taxon>Halalkalibacter</taxon>
    </lineage>
</organism>
<dbReference type="eggNOG" id="COG3387">
    <property type="taxonomic scope" value="Bacteria"/>
</dbReference>
<accession>W4QP82</accession>
<dbReference type="RefSeq" id="WP_035661582.1">
    <property type="nucleotide sequence ID" value="NZ_BAUV01000002.1"/>
</dbReference>
<protein>
    <submittedName>
        <fullName evidence="1">Uncharacterized protein</fullName>
    </submittedName>
</protein>
<proteinExistence type="predicted"/>
<dbReference type="Proteomes" id="UP000018896">
    <property type="component" value="Unassembled WGS sequence"/>
</dbReference>
<evidence type="ECO:0000313" key="2">
    <source>
        <dbReference type="Proteomes" id="UP000018896"/>
    </source>
</evidence>
<dbReference type="STRING" id="1236973.JCM9157_456"/>
<dbReference type="AlphaFoldDB" id="W4QP82"/>
<dbReference type="OrthoDB" id="3902805at2"/>
<reference evidence="1 2" key="1">
    <citation type="journal article" date="2014" name="Genome Announc.">
        <title>Draft Genome Sequences of Three Alkaliphilic Bacillus Strains, Bacillus wakoensis JCM 9140T, Bacillus akibai JCM 9157T, and Bacillus hemicellulosilyticus JCM 9152T.</title>
        <authorList>
            <person name="Yuki M."/>
            <person name="Oshima K."/>
            <person name="Suda W."/>
            <person name="Oshida Y."/>
            <person name="Kitamura K."/>
            <person name="Iida T."/>
            <person name="Hattori M."/>
            <person name="Ohkuma M."/>
        </authorList>
    </citation>
    <scope>NUCLEOTIDE SEQUENCE [LARGE SCALE GENOMIC DNA]</scope>
    <source>
        <strain evidence="1 2">JCM 9157</strain>
    </source>
</reference>
<name>W4QP82_HALA3</name>
<evidence type="ECO:0000313" key="1">
    <source>
        <dbReference type="EMBL" id="GAE33453.1"/>
    </source>
</evidence>
<sequence>MNKLTLLNNNHLNNENLLTVRSFNSFGIWLEGRCSWLSSDEWDFSPKFDQSNLAILVAYHKEWKIQVTVLQENSPTENGSFFTIILNNPTEFRRDIRFVYHRKMLGNKNSMSFVSPLKHIVLHYSGDNSLSLLSSTFYGEARSYVAVGEKENIWCEKKAELSLSPLCRQGRESMIVSKIVLEPFQETYGRIWELFGTSEKELYKVHDRQQSMQQLKNATEQSM</sequence>
<keyword evidence="2" id="KW-1185">Reference proteome</keyword>
<gene>
    <name evidence="1" type="ORF">JCM9157_456</name>
</gene>
<comment type="caution">
    <text evidence="1">The sequence shown here is derived from an EMBL/GenBank/DDBJ whole genome shotgun (WGS) entry which is preliminary data.</text>
</comment>
<dbReference type="EMBL" id="BAUV01000002">
    <property type="protein sequence ID" value="GAE33453.1"/>
    <property type="molecule type" value="Genomic_DNA"/>
</dbReference>